<evidence type="ECO:0000256" key="1">
    <source>
        <dbReference type="SAM" id="SignalP"/>
    </source>
</evidence>
<proteinExistence type="predicted"/>
<feature type="signal peptide" evidence="1">
    <location>
        <begin position="1"/>
        <end position="21"/>
    </location>
</feature>
<dbReference type="Pfam" id="PF04402">
    <property type="entry name" value="SIMPL"/>
    <property type="match status" value="1"/>
</dbReference>
<gene>
    <name evidence="2" type="ORF">PCLFYP37_00672</name>
</gene>
<dbReference type="InterPro" id="IPR007497">
    <property type="entry name" value="SIMPL/DUF541"/>
</dbReference>
<reference evidence="2" key="1">
    <citation type="submission" date="2019-11" db="EMBL/GenBank/DDBJ databases">
        <authorList>
            <person name="Feng L."/>
        </authorList>
    </citation>
    <scope>NUCLEOTIDE SEQUENCE</scope>
    <source>
        <strain evidence="2">PclaraLFYP37</strain>
    </source>
</reference>
<dbReference type="AlphaFoldDB" id="A0A6N3GVJ5"/>
<dbReference type="PANTHER" id="PTHR34387:SF1">
    <property type="entry name" value="PERIPLASMIC IMMUNOGENIC PROTEIN"/>
    <property type="match status" value="1"/>
</dbReference>
<dbReference type="RefSeq" id="WP_281794058.1">
    <property type="nucleotide sequence ID" value="NZ_AP025941.1"/>
</dbReference>
<dbReference type="PANTHER" id="PTHR34387">
    <property type="entry name" value="SLR1258 PROTEIN"/>
    <property type="match status" value="1"/>
</dbReference>
<organism evidence="2">
    <name type="scientific">Paraprevotella clara</name>
    <dbReference type="NCBI Taxonomy" id="454154"/>
    <lineage>
        <taxon>Bacteria</taxon>
        <taxon>Pseudomonadati</taxon>
        <taxon>Bacteroidota</taxon>
        <taxon>Bacteroidia</taxon>
        <taxon>Bacteroidales</taxon>
        <taxon>Prevotellaceae</taxon>
        <taxon>Paraprevotella</taxon>
    </lineage>
</organism>
<dbReference type="GO" id="GO:0006974">
    <property type="term" value="P:DNA damage response"/>
    <property type="evidence" value="ECO:0007669"/>
    <property type="project" value="TreeGrafter"/>
</dbReference>
<feature type="chain" id="PRO_5027001972" evidence="1">
    <location>
        <begin position="22"/>
        <end position="234"/>
    </location>
</feature>
<accession>A0A6N3GVJ5</accession>
<dbReference type="InterPro" id="IPR052022">
    <property type="entry name" value="26kDa_periplasmic_antigen"/>
</dbReference>
<dbReference type="EMBL" id="CACRUT010000031">
    <property type="protein sequence ID" value="VYU68887.1"/>
    <property type="molecule type" value="Genomic_DNA"/>
</dbReference>
<protein>
    <submittedName>
        <fullName evidence="2">Oxidative stress defense protein</fullName>
    </submittedName>
</protein>
<keyword evidence="1" id="KW-0732">Signal</keyword>
<name>A0A6N3GVJ5_9BACT</name>
<dbReference type="Gene3D" id="3.30.110.170">
    <property type="entry name" value="Protein of unknown function (DUF541), domain 1"/>
    <property type="match status" value="1"/>
</dbReference>
<evidence type="ECO:0000313" key="2">
    <source>
        <dbReference type="EMBL" id="VYU68887.1"/>
    </source>
</evidence>
<dbReference type="Gene3D" id="3.30.70.2970">
    <property type="entry name" value="Protein of unknown function (DUF541), domain 2"/>
    <property type="match status" value="1"/>
</dbReference>
<sequence length="234" mass="26718">MRTRLLFMLLLTGWAWGTAQAATDEGRYIEVTGTSEVEIVPDEIHYIIEIKEYFAEEFDGKSKEEDYRTKVPLARIEEGLRETLREAGVPNDAVRTQEIGDYWRESGREFLVSKRFDLTLTDFKQIDRIVRHVDTKGIHTMRIGELKNKDMQLYHQKGKIAALMAAREKAAYLVEALGQKLGGVERIIENGNNGFSPVFTAQSNVSSSDAASFDGFRTIKNHYSMSVRFEILDQ</sequence>